<keyword evidence="4" id="KW-0812">Transmembrane</keyword>
<dbReference type="InterPro" id="IPR004089">
    <property type="entry name" value="MCPsignal_dom"/>
</dbReference>
<evidence type="ECO:0000259" key="5">
    <source>
        <dbReference type="PROSITE" id="PS50111"/>
    </source>
</evidence>
<dbReference type="SMART" id="SM00283">
    <property type="entry name" value="MA"/>
    <property type="match status" value="1"/>
</dbReference>
<feature type="transmembrane region" description="Helical" evidence="4">
    <location>
        <begin position="207"/>
        <end position="229"/>
    </location>
</feature>
<dbReference type="EMBL" id="JABAGV010000021">
    <property type="protein sequence ID" value="MBC2475066.1"/>
    <property type="molecule type" value="Genomic_DNA"/>
</dbReference>
<dbReference type="GO" id="GO:0006935">
    <property type="term" value="P:chemotaxis"/>
    <property type="evidence" value="ECO:0007669"/>
    <property type="project" value="InterPro"/>
</dbReference>
<dbReference type="PROSITE" id="PS50111">
    <property type="entry name" value="CHEMOTAXIS_TRANSDUC_2"/>
    <property type="match status" value="1"/>
</dbReference>
<dbReference type="AlphaFoldDB" id="A0AAW3W8M0"/>
<feature type="transmembrane region" description="Helical" evidence="4">
    <location>
        <begin position="32"/>
        <end position="52"/>
    </location>
</feature>
<sequence>MNFKKNTKHLNNFKIVILKNIFSKLSLKNITIIRSFIAIWIVSILTTLIIGVESFISINLAHEELQLMYTSCLEREIKINSINLQLNELKIDIPNQIDYPSDKNIELINKSLDGISSDLDYYKTLQFSKEDDNFNIYISEIFDTLKANYNEVTKINTKNSSDKMIAKSNFDATYTKFSNVLSMSAKKNKVNAENLYAENKKSYVNSIIIFVILFIASILFISTIAIIIIKSVRKSIGDLSTILKTLAVGDFSVNIQSDEKTELGLMKKELGITVNSISSILKTIKESSTLTFENSMSLSSISKEMNNTMQGVSNSIQDISSGATVQSNELMLINDTFLRFGGEIDNIVSSIKHVDGNTKSIDNMAQNSNSQLSTLISTINILSNSFDNVSTKIEGLGIKISEINKITDIIKGIANQTNLLSLNASIEAARAGESGKGFAVVANEIRNLAEKSNKASDNINILLKDVSNDTNDVVSVTNDVNLELKQQINIIQDSISDFKEIMKAINNILPQIEEINVTIENINDKKNQIVETINSISSISEENSASSKELAASTEEITKSSQSLAETAELFEDNSNKLIKQISNFKLKDK</sequence>
<dbReference type="Gene3D" id="1.10.287.950">
    <property type="entry name" value="Methyl-accepting chemotaxis protein"/>
    <property type="match status" value="1"/>
</dbReference>
<dbReference type="GO" id="GO:0016020">
    <property type="term" value="C:membrane"/>
    <property type="evidence" value="ECO:0007669"/>
    <property type="project" value="InterPro"/>
</dbReference>
<dbReference type="Gene3D" id="6.10.340.10">
    <property type="match status" value="1"/>
</dbReference>
<dbReference type="PANTHER" id="PTHR32089">
    <property type="entry name" value="METHYL-ACCEPTING CHEMOTAXIS PROTEIN MCPB"/>
    <property type="match status" value="1"/>
</dbReference>
<keyword evidence="1 3" id="KW-0807">Transducer</keyword>
<comment type="similarity">
    <text evidence="2">Belongs to the methyl-accepting chemotaxis (MCP) protein family.</text>
</comment>
<evidence type="ECO:0000256" key="3">
    <source>
        <dbReference type="PROSITE-ProRule" id="PRU00284"/>
    </source>
</evidence>
<keyword evidence="4" id="KW-1133">Transmembrane helix</keyword>
<dbReference type="PRINTS" id="PR00260">
    <property type="entry name" value="CHEMTRNSDUCR"/>
</dbReference>
<reference evidence="6" key="1">
    <citation type="submission" date="2020-04" db="EMBL/GenBank/DDBJ databases">
        <authorList>
            <person name="Brown S."/>
        </authorList>
    </citation>
    <scope>NUCLEOTIDE SEQUENCE</scope>
    <source>
        <strain evidence="6">DJ015</strain>
    </source>
</reference>
<feature type="domain" description="Methyl-accepting transducer" evidence="5">
    <location>
        <begin position="301"/>
        <end position="558"/>
    </location>
</feature>
<name>A0AAW3W8M0_CLOBE</name>
<accession>A0AAW3W8M0</accession>
<proteinExistence type="inferred from homology"/>
<comment type="caution">
    <text evidence="6">The sequence shown here is derived from an EMBL/GenBank/DDBJ whole genome shotgun (WGS) entry which is preliminary data.</text>
</comment>
<keyword evidence="4" id="KW-0472">Membrane</keyword>
<dbReference type="InterPro" id="IPR004090">
    <property type="entry name" value="Chemotax_Me-accpt_rcpt"/>
</dbReference>
<evidence type="ECO:0000313" key="7">
    <source>
        <dbReference type="Proteomes" id="UP001194098"/>
    </source>
</evidence>
<evidence type="ECO:0000256" key="1">
    <source>
        <dbReference type="ARBA" id="ARBA00023224"/>
    </source>
</evidence>
<dbReference type="PANTHER" id="PTHR32089:SF112">
    <property type="entry name" value="LYSOZYME-LIKE PROTEIN-RELATED"/>
    <property type="match status" value="1"/>
</dbReference>
<protein>
    <submittedName>
        <fullName evidence="6">Methyl-accepting chemotaxis protein</fullName>
    </submittedName>
</protein>
<dbReference type="SUPFAM" id="SSF58104">
    <property type="entry name" value="Methyl-accepting chemotaxis protein (MCP) signaling domain"/>
    <property type="match status" value="1"/>
</dbReference>
<evidence type="ECO:0000256" key="4">
    <source>
        <dbReference type="SAM" id="Phobius"/>
    </source>
</evidence>
<dbReference type="Proteomes" id="UP001194098">
    <property type="component" value="Unassembled WGS sequence"/>
</dbReference>
<dbReference type="GO" id="GO:0004888">
    <property type="term" value="F:transmembrane signaling receptor activity"/>
    <property type="evidence" value="ECO:0007669"/>
    <property type="project" value="InterPro"/>
</dbReference>
<reference evidence="6" key="2">
    <citation type="journal article" date="2022" name="Nat. Biotechnol.">
        <title>Carbon-negative production of acetone and isopropanol by gas fermentation at industrial pilot scale.</title>
        <authorList>
            <person name="Liew F.E."/>
            <person name="Nogle R."/>
            <person name="Abdalla T."/>
            <person name="Rasor B.J."/>
            <person name="Canter C."/>
            <person name="Jensen R.O."/>
            <person name="Wang L."/>
            <person name="Strutz J."/>
            <person name="Chirania P."/>
            <person name="De Tissera S."/>
            <person name="Mueller A.P."/>
            <person name="Ruan Z."/>
            <person name="Gao A."/>
            <person name="Tran L."/>
            <person name="Engle N.L."/>
            <person name="Bromley J.C."/>
            <person name="Daniell J."/>
            <person name="Conrado R."/>
            <person name="Tschaplinski T.J."/>
            <person name="Giannone R.J."/>
            <person name="Hettich R.L."/>
            <person name="Karim A.S."/>
            <person name="Simpson S.D."/>
            <person name="Brown S.D."/>
            <person name="Leang C."/>
            <person name="Jewett M.C."/>
            <person name="Kopke M."/>
        </authorList>
    </citation>
    <scope>NUCLEOTIDE SEQUENCE</scope>
    <source>
        <strain evidence="6">DJ015</strain>
    </source>
</reference>
<dbReference type="GO" id="GO:0007165">
    <property type="term" value="P:signal transduction"/>
    <property type="evidence" value="ECO:0007669"/>
    <property type="project" value="UniProtKB-KW"/>
</dbReference>
<evidence type="ECO:0000313" key="6">
    <source>
        <dbReference type="EMBL" id="MBC2475066.1"/>
    </source>
</evidence>
<organism evidence="6 7">
    <name type="scientific">Clostridium beijerinckii</name>
    <name type="common">Clostridium MP</name>
    <dbReference type="NCBI Taxonomy" id="1520"/>
    <lineage>
        <taxon>Bacteria</taxon>
        <taxon>Bacillati</taxon>
        <taxon>Bacillota</taxon>
        <taxon>Clostridia</taxon>
        <taxon>Eubacteriales</taxon>
        <taxon>Clostridiaceae</taxon>
        <taxon>Clostridium</taxon>
    </lineage>
</organism>
<dbReference type="Pfam" id="PF00015">
    <property type="entry name" value="MCPsignal"/>
    <property type="match status" value="1"/>
</dbReference>
<evidence type="ECO:0000256" key="2">
    <source>
        <dbReference type="ARBA" id="ARBA00029447"/>
    </source>
</evidence>
<gene>
    <name evidence="6" type="ORF">HGI39_10150</name>
</gene>